<evidence type="ECO:0000313" key="2">
    <source>
        <dbReference type="Proteomes" id="UP000095282"/>
    </source>
</evidence>
<dbReference type="WBParaSite" id="Csp11.Scaffold171.g635.t1">
    <property type="protein sequence ID" value="Csp11.Scaffold171.g635.t1"/>
    <property type="gene ID" value="Csp11.Scaffold171.g635"/>
</dbReference>
<dbReference type="AlphaFoldDB" id="A0A1I7SXS2"/>
<evidence type="ECO:0000256" key="1">
    <source>
        <dbReference type="SAM" id="SignalP"/>
    </source>
</evidence>
<feature type="chain" id="PRO_5009306799" evidence="1">
    <location>
        <begin position="20"/>
        <end position="190"/>
    </location>
</feature>
<protein>
    <submittedName>
        <fullName evidence="3">Secreted protein</fullName>
    </submittedName>
</protein>
<keyword evidence="2" id="KW-1185">Reference proteome</keyword>
<keyword evidence="1" id="KW-0732">Signal</keyword>
<proteinExistence type="predicted"/>
<sequence length="190" mass="20358">MKVLLVTGILLICLHGVVSIALNRVKKHSISIDKNKEVDDANALRMMIASIGVANMHKVRWNDALTVPPCDKNLMAAFNAAAVELQQAVKRIGIQVGVPPTEAQEEALAKEFGEFFGTILQASARMPNSCLHPLQTEMKCSAKQLCEAGGIQSPNCICGPMTQPTKEDDFKKGAPGSACKGKVEDGLCVE</sequence>
<organism evidence="2 3">
    <name type="scientific">Caenorhabditis tropicalis</name>
    <dbReference type="NCBI Taxonomy" id="1561998"/>
    <lineage>
        <taxon>Eukaryota</taxon>
        <taxon>Metazoa</taxon>
        <taxon>Ecdysozoa</taxon>
        <taxon>Nematoda</taxon>
        <taxon>Chromadorea</taxon>
        <taxon>Rhabditida</taxon>
        <taxon>Rhabditina</taxon>
        <taxon>Rhabditomorpha</taxon>
        <taxon>Rhabditoidea</taxon>
        <taxon>Rhabditidae</taxon>
        <taxon>Peloderinae</taxon>
        <taxon>Caenorhabditis</taxon>
    </lineage>
</organism>
<accession>A0A1I7SXS2</accession>
<feature type="signal peptide" evidence="1">
    <location>
        <begin position="1"/>
        <end position="19"/>
    </location>
</feature>
<name>A0A1I7SXS2_9PELO</name>
<evidence type="ECO:0000313" key="3">
    <source>
        <dbReference type="WBParaSite" id="Csp11.Scaffold171.g635.t1"/>
    </source>
</evidence>
<reference evidence="3" key="1">
    <citation type="submission" date="2016-11" db="UniProtKB">
        <authorList>
            <consortium name="WormBaseParasite"/>
        </authorList>
    </citation>
    <scope>IDENTIFICATION</scope>
</reference>
<dbReference type="Proteomes" id="UP000095282">
    <property type="component" value="Unplaced"/>
</dbReference>